<organism evidence="1 4">
    <name type="scientific">Paraburkholderia phenazinium</name>
    <dbReference type="NCBI Taxonomy" id="60549"/>
    <lineage>
        <taxon>Bacteria</taxon>
        <taxon>Pseudomonadati</taxon>
        <taxon>Pseudomonadota</taxon>
        <taxon>Betaproteobacteria</taxon>
        <taxon>Burkholderiales</taxon>
        <taxon>Burkholderiaceae</taxon>
        <taxon>Paraburkholderia</taxon>
    </lineage>
</organism>
<dbReference type="Proteomes" id="UP000185151">
    <property type="component" value="Unassembled WGS sequence"/>
</dbReference>
<sequence length="57" mass="6247">MEKLDFGEAHVHRRVGRLANVPCFANTPNPRILDAALRTYPFALETDLGTPETGGPL</sequence>
<evidence type="ECO:0000313" key="1">
    <source>
        <dbReference type="EMBL" id="SIO42312.1"/>
    </source>
</evidence>
<evidence type="ECO:0000313" key="2">
    <source>
        <dbReference type="EMBL" id="SIO49925.1"/>
    </source>
</evidence>
<reference evidence="3 4" key="1">
    <citation type="submission" date="2016-11" db="EMBL/GenBank/DDBJ databases">
        <authorList>
            <person name="Jaros S."/>
            <person name="Januszkiewicz K."/>
            <person name="Wedrychowicz H."/>
        </authorList>
    </citation>
    <scope>NUCLEOTIDE SEQUENCE [LARGE SCALE GENOMIC DNA]</scope>
    <source>
        <strain evidence="2 3">GAS86</strain>
        <strain evidence="1 4">GAS95</strain>
    </source>
</reference>
<dbReference type="EMBL" id="FSRU01000001">
    <property type="protein sequence ID" value="SIO42312.1"/>
    <property type="molecule type" value="Genomic_DNA"/>
</dbReference>
<proteinExistence type="predicted"/>
<evidence type="ECO:0000313" key="3">
    <source>
        <dbReference type="Proteomes" id="UP000184693"/>
    </source>
</evidence>
<dbReference type="AlphaFoldDB" id="A0A1N6JD83"/>
<dbReference type="EMBL" id="FSRM01000002">
    <property type="protein sequence ID" value="SIO49925.1"/>
    <property type="molecule type" value="Genomic_DNA"/>
</dbReference>
<accession>A0A1N6JD83</accession>
<name>A0A1N6JD83_9BURK</name>
<evidence type="ECO:0000313" key="4">
    <source>
        <dbReference type="Proteomes" id="UP000185151"/>
    </source>
</evidence>
<protein>
    <submittedName>
        <fullName evidence="1">Uncharacterized protein</fullName>
    </submittedName>
</protein>
<gene>
    <name evidence="1" type="ORF">SAMN05444165_3048</name>
    <name evidence="2" type="ORF">SAMN05444168_5609</name>
</gene>
<dbReference type="Proteomes" id="UP000184693">
    <property type="component" value="Unassembled WGS sequence"/>
</dbReference>
<keyword evidence="4" id="KW-1185">Reference proteome</keyword>